<protein>
    <submittedName>
        <fullName evidence="1">Uncharacterized protein</fullName>
    </submittedName>
</protein>
<comment type="caution">
    <text evidence="1">The sequence shown here is derived from an EMBL/GenBank/DDBJ whole genome shotgun (WGS) entry which is preliminary data.</text>
</comment>
<accession>A0A7K1UST9</accession>
<sequence>MRDLIASMEKFDAWLDQIHDREGRFDYRAIYSAYLDAAGGHESKGGESSARRLDDGGFEIRVGRETIVLADDAEREALAAHMVRRYCGDRYPDMRAWEDQRHSWYVEDLHDWSNDIG</sequence>
<dbReference type="RefSeq" id="WP_157386700.1">
    <property type="nucleotide sequence ID" value="NZ_WRPP01000001.1"/>
</dbReference>
<evidence type="ECO:0000313" key="2">
    <source>
        <dbReference type="Proteomes" id="UP000466794"/>
    </source>
</evidence>
<keyword evidence="2" id="KW-1185">Reference proteome</keyword>
<proteinExistence type="predicted"/>
<reference evidence="1 2" key="1">
    <citation type="submission" date="2019-12" db="EMBL/GenBank/DDBJ databases">
        <title>Nocardia sp. nov. ET3-3 isolated from soil.</title>
        <authorList>
            <person name="Kanchanasin P."/>
            <person name="Tanasupawat S."/>
            <person name="Yuki M."/>
            <person name="Kudo T."/>
        </authorList>
    </citation>
    <scope>NUCLEOTIDE SEQUENCE [LARGE SCALE GENOMIC DNA]</scope>
    <source>
        <strain evidence="1 2">ET3-3</strain>
    </source>
</reference>
<dbReference type="Proteomes" id="UP000466794">
    <property type="component" value="Unassembled WGS sequence"/>
</dbReference>
<dbReference type="EMBL" id="WRPP01000001">
    <property type="protein sequence ID" value="MVU77341.1"/>
    <property type="molecule type" value="Genomic_DNA"/>
</dbReference>
<name>A0A7K1UST9_9NOCA</name>
<organism evidence="1 2">
    <name type="scientific">Nocardia terrae</name>
    <dbReference type="NCBI Taxonomy" id="2675851"/>
    <lineage>
        <taxon>Bacteria</taxon>
        <taxon>Bacillati</taxon>
        <taxon>Actinomycetota</taxon>
        <taxon>Actinomycetes</taxon>
        <taxon>Mycobacteriales</taxon>
        <taxon>Nocardiaceae</taxon>
        <taxon>Nocardia</taxon>
    </lineage>
</organism>
<gene>
    <name evidence="1" type="ORF">GPX89_08785</name>
</gene>
<dbReference type="AlphaFoldDB" id="A0A7K1UST9"/>
<evidence type="ECO:0000313" key="1">
    <source>
        <dbReference type="EMBL" id="MVU77341.1"/>
    </source>
</evidence>